<comment type="function">
    <text evidence="5">A non-essential component of RNA polymerase (RNAP).</text>
</comment>
<keyword evidence="7" id="KW-1185">Reference proteome</keyword>
<dbReference type="Proteomes" id="UP001056707">
    <property type="component" value="Chromosome"/>
</dbReference>
<comment type="similarity">
    <text evidence="5">Belongs to the RNA polymerase subunit epsilon family.</text>
</comment>
<keyword evidence="2 5" id="KW-0808">Transferase</keyword>
<dbReference type="NCBIfam" id="NF010188">
    <property type="entry name" value="PRK13667.1"/>
    <property type="match status" value="1"/>
</dbReference>
<sequence>MIYKVLYQANPKENPKREATKSLYVDAQTQAEVRDLIAENTDYTVEFIQPLAGKHLEFEQQEPDFKITEFNK</sequence>
<dbReference type="GO" id="GO:0000428">
    <property type="term" value="C:DNA-directed RNA polymerase complex"/>
    <property type="evidence" value="ECO:0007669"/>
    <property type="project" value="UniProtKB-KW"/>
</dbReference>
<accession>A0ABY5BTB5</accession>
<keyword evidence="4 5" id="KW-0804">Transcription</keyword>
<evidence type="ECO:0000256" key="4">
    <source>
        <dbReference type="ARBA" id="ARBA00023163"/>
    </source>
</evidence>
<dbReference type="Pfam" id="PF07288">
    <property type="entry name" value="RpoY"/>
    <property type="match status" value="1"/>
</dbReference>
<dbReference type="RefSeq" id="WP_252750398.1">
    <property type="nucleotide sequence ID" value="NZ_CP097116.1"/>
</dbReference>
<keyword evidence="3 5" id="KW-0548">Nucleotidyltransferase</keyword>
<evidence type="ECO:0000256" key="5">
    <source>
        <dbReference type="HAMAP-Rule" id="MF_01553"/>
    </source>
</evidence>
<evidence type="ECO:0000256" key="1">
    <source>
        <dbReference type="ARBA" id="ARBA00022478"/>
    </source>
</evidence>
<dbReference type="InterPro" id="IPR009907">
    <property type="entry name" value="RpoY"/>
</dbReference>
<organism evidence="6 7">
    <name type="scientific">Fructilactobacillus myrtifloralis</name>
    <dbReference type="NCBI Taxonomy" id="2940301"/>
    <lineage>
        <taxon>Bacteria</taxon>
        <taxon>Bacillati</taxon>
        <taxon>Bacillota</taxon>
        <taxon>Bacilli</taxon>
        <taxon>Lactobacillales</taxon>
        <taxon>Lactobacillaceae</taxon>
        <taxon>Fructilactobacillus</taxon>
    </lineage>
</organism>
<dbReference type="Gene3D" id="3.10.20.730">
    <property type="entry name" value="RNAP, epsilon subunit-like"/>
    <property type="match status" value="1"/>
</dbReference>
<keyword evidence="1 5" id="KW-0240">DNA-directed RNA polymerase</keyword>
<comment type="subunit">
    <text evidence="5">RNAP is composed of a core of 2 alpha, a beta and a beta' subunit. The core is associated with a delta subunit, and at least one of epsilon or omega. When a sigma factor is associated with the core the holoenzyme is formed, which can initiate transcription.</text>
</comment>
<evidence type="ECO:0000313" key="6">
    <source>
        <dbReference type="EMBL" id="USS85503.1"/>
    </source>
</evidence>
<dbReference type="HAMAP" id="MF_01553">
    <property type="entry name" value="RNApol_bact_RpoY"/>
    <property type="match status" value="1"/>
</dbReference>
<gene>
    <name evidence="5" type="primary">rpoY</name>
    <name evidence="6" type="ORF">M3M35_02225</name>
</gene>
<reference evidence="6" key="1">
    <citation type="submission" date="2022-05" db="EMBL/GenBank/DDBJ databases">
        <authorList>
            <person name="Oliphant S.A."/>
            <person name="Watson-Haigh N.S."/>
            <person name="Sumby K.M."/>
            <person name="Gardner J.M."/>
            <person name="Jiranek V."/>
        </authorList>
    </citation>
    <scope>NUCLEOTIDE SEQUENCE</scope>
    <source>
        <strain evidence="6">KI16_H9</strain>
    </source>
</reference>
<evidence type="ECO:0000256" key="3">
    <source>
        <dbReference type="ARBA" id="ARBA00022695"/>
    </source>
</evidence>
<evidence type="ECO:0000313" key="7">
    <source>
        <dbReference type="Proteomes" id="UP001056707"/>
    </source>
</evidence>
<protein>
    <recommendedName>
        <fullName evidence="5">DNA-directed RNA polymerase subunit epsilon</fullName>
        <shortName evidence="5">RNAP epsilon subunit</shortName>
        <ecNumber evidence="5">2.7.7.6</ecNumber>
    </recommendedName>
    <alternativeName>
        <fullName evidence="5">RNA polymerase epsilon subunit</fullName>
    </alternativeName>
    <alternativeName>
        <fullName evidence="5">Transcriptase subunit epsilon</fullName>
    </alternativeName>
</protein>
<dbReference type="EC" id="2.7.7.6" evidence="5"/>
<comment type="catalytic activity">
    <reaction evidence="5">
        <text>RNA(n) + a ribonucleoside 5'-triphosphate = RNA(n+1) + diphosphate</text>
        <dbReference type="Rhea" id="RHEA:21248"/>
        <dbReference type="Rhea" id="RHEA-COMP:14527"/>
        <dbReference type="Rhea" id="RHEA-COMP:17342"/>
        <dbReference type="ChEBI" id="CHEBI:33019"/>
        <dbReference type="ChEBI" id="CHEBI:61557"/>
        <dbReference type="ChEBI" id="CHEBI:140395"/>
        <dbReference type="EC" id="2.7.7.6"/>
    </reaction>
</comment>
<proteinExistence type="inferred from homology"/>
<name>A0ABY5BTB5_9LACO</name>
<evidence type="ECO:0000256" key="2">
    <source>
        <dbReference type="ARBA" id="ARBA00022679"/>
    </source>
</evidence>
<dbReference type="EMBL" id="CP097116">
    <property type="protein sequence ID" value="USS85503.1"/>
    <property type="molecule type" value="Genomic_DNA"/>
</dbReference>